<dbReference type="SUPFAM" id="SSF52980">
    <property type="entry name" value="Restriction endonuclease-like"/>
    <property type="match status" value="1"/>
</dbReference>
<dbReference type="GO" id="GO:0004519">
    <property type="term" value="F:endonuclease activity"/>
    <property type="evidence" value="ECO:0007669"/>
    <property type="project" value="UniProtKB-KW"/>
</dbReference>
<dbReference type="InterPro" id="IPR004603">
    <property type="entry name" value="DNA_mismatch_endonuc_vsr"/>
</dbReference>
<evidence type="ECO:0000256" key="2">
    <source>
        <dbReference type="ARBA" id="ARBA00022759"/>
    </source>
</evidence>
<keyword evidence="5 6" id="KW-0234">DNA repair</keyword>
<comment type="caution">
    <text evidence="7">The sequence shown here is derived from an EMBL/GenBank/DDBJ whole genome shotgun (WGS) entry which is preliminary data.</text>
</comment>
<dbReference type="RefSeq" id="WP_123474607.1">
    <property type="nucleotide sequence ID" value="NZ_MOAZ01000003.1"/>
</dbReference>
<dbReference type="AlphaFoldDB" id="A0A423FG34"/>
<evidence type="ECO:0000256" key="6">
    <source>
        <dbReference type="PIRNR" id="PIRNR018267"/>
    </source>
</evidence>
<proteinExistence type="inferred from homology"/>
<comment type="function">
    <text evidence="6">May nick specific sequences that contain T:G mispairs resulting from m5C-deamination.</text>
</comment>
<evidence type="ECO:0000256" key="4">
    <source>
        <dbReference type="ARBA" id="ARBA00022801"/>
    </source>
</evidence>
<sequence length="142" mass="16695">MDVVDQATRSRMMSAIRGKNTQPELKVRRFLHAYGYRFRLHRKDLPGNPDIVLPQLMTCIFVHGCFWHKHENCRYAPTPKSRPEFWENKLSKNAERDAKASEALQRLGWTVLIVWECQLRDAETTLNGLVEDLRCLENARQE</sequence>
<evidence type="ECO:0000313" key="7">
    <source>
        <dbReference type="EMBL" id="ROM56536.1"/>
    </source>
</evidence>
<keyword evidence="2 6" id="KW-0255">Endonuclease</keyword>
<dbReference type="EMBL" id="MOAZ01000003">
    <property type="protein sequence ID" value="ROM56536.1"/>
    <property type="molecule type" value="Genomic_DNA"/>
</dbReference>
<comment type="similarity">
    <text evidence="6">Belongs to the vsr family.</text>
</comment>
<reference evidence="7 8" key="1">
    <citation type="submission" date="2016-10" db="EMBL/GenBank/DDBJ databases">
        <title>Comparative genome analysis of multiple Pseudomonas spp. focuses on biocontrol and plant growth promoting traits.</title>
        <authorList>
            <person name="Tao X.-Y."/>
            <person name="Taylor C.G."/>
        </authorList>
    </citation>
    <scope>NUCLEOTIDE SEQUENCE [LARGE SCALE GENOMIC DNA]</scope>
    <source>
        <strain evidence="7 8">36C8</strain>
    </source>
</reference>
<dbReference type="PIRSF" id="PIRSF018267">
    <property type="entry name" value="VSR_endonuc"/>
    <property type="match status" value="1"/>
</dbReference>
<evidence type="ECO:0000256" key="5">
    <source>
        <dbReference type="ARBA" id="ARBA00023204"/>
    </source>
</evidence>
<dbReference type="Gene3D" id="3.40.960.10">
    <property type="entry name" value="VSR Endonuclease"/>
    <property type="match status" value="1"/>
</dbReference>
<evidence type="ECO:0000256" key="3">
    <source>
        <dbReference type="ARBA" id="ARBA00022763"/>
    </source>
</evidence>
<dbReference type="InterPro" id="IPR011335">
    <property type="entry name" value="Restrct_endonuc-II-like"/>
</dbReference>
<dbReference type="CDD" id="cd00221">
    <property type="entry name" value="Vsr"/>
    <property type="match status" value="1"/>
</dbReference>
<evidence type="ECO:0000313" key="8">
    <source>
        <dbReference type="Proteomes" id="UP000283389"/>
    </source>
</evidence>
<dbReference type="NCBIfam" id="TIGR00632">
    <property type="entry name" value="vsr"/>
    <property type="match status" value="1"/>
</dbReference>
<keyword evidence="3 6" id="KW-0227">DNA damage</keyword>
<gene>
    <name evidence="7" type="ORF">BK649_06155</name>
</gene>
<accession>A0A423FG34</accession>
<dbReference type="EC" id="3.1.-.-" evidence="6"/>
<dbReference type="Proteomes" id="UP000283389">
    <property type="component" value="Unassembled WGS sequence"/>
</dbReference>
<dbReference type="GO" id="GO:0006298">
    <property type="term" value="P:mismatch repair"/>
    <property type="evidence" value="ECO:0007669"/>
    <property type="project" value="UniProtKB-UniRule"/>
</dbReference>
<evidence type="ECO:0000256" key="1">
    <source>
        <dbReference type="ARBA" id="ARBA00022722"/>
    </source>
</evidence>
<protein>
    <recommendedName>
        <fullName evidence="6">Very short patch repair endonuclease</fullName>
        <ecNumber evidence="6">3.1.-.-</ecNumber>
    </recommendedName>
</protein>
<dbReference type="Pfam" id="PF03852">
    <property type="entry name" value="Vsr"/>
    <property type="match status" value="1"/>
</dbReference>
<organism evidence="7 8">
    <name type="scientific">Pseudomonas canadensis</name>
    <dbReference type="NCBI Taxonomy" id="915099"/>
    <lineage>
        <taxon>Bacteria</taxon>
        <taxon>Pseudomonadati</taxon>
        <taxon>Pseudomonadota</taxon>
        <taxon>Gammaproteobacteria</taxon>
        <taxon>Pseudomonadales</taxon>
        <taxon>Pseudomonadaceae</taxon>
        <taxon>Pseudomonas</taxon>
    </lineage>
</organism>
<keyword evidence="4 6" id="KW-0378">Hydrolase</keyword>
<dbReference type="GO" id="GO:0016787">
    <property type="term" value="F:hydrolase activity"/>
    <property type="evidence" value="ECO:0007669"/>
    <property type="project" value="UniProtKB-KW"/>
</dbReference>
<keyword evidence="1 6" id="KW-0540">Nuclease</keyword>
<name>A0A423FG34_9PSED</name>